<gene>
    <name evidence="1" type="ORF">STIAU_3634</name>
</gene>
<name>Q09CK1_STIAD</name>
<dbReference type="EMBL" id="AAMD01000006">
    <property type="protein sequence ID" value="EAU69401.1"/>
    <property type="molecule type" value="Genomic_DNA"/>
</dbReference>
<organism evidence="1 2">
    <name type="scientific">Stigmatella aurantiaca (strain DW4/3-1)</name>
    <dbReference type="NCBI Taxonomy" id="378806"/>
    <lineage>
        <taxon>Bacteria</taxon>
        <taxon>Pseudomonadati</taxon>
        <taxon>Myxococcota</taxon>
        <taxon>Myxococcia</taxon>
        <taxon>Myxococcales</taxon>
        <taxon>Cystobacterineae</taxon>
        <taxon>Archangiaceae</taxon>
        <taxon>Stigmatella</taxon>
    </lineage>
</organism>
<evidence type="ECO:0000313" key="2">
    <source>
        <dbReference type="Proteomes" id="UP000032702"/>
    </source>
</evidence>
<feature type="non-terminal residue" evidence="1">
    <location>
        <position position="1"/>
    </location>
</feature>
<comment type="caution">
    <text evidence="1">The sequence shown here is derived from an EMBL/GenBank/DDBJ whole genome shotgun (WGS) entry which is preliminary data.</text>
</comment>
<protein>
    <submittedName>
        <fullName evidence="1">Uncharacterized protein</fullName>
    </submittedName>
</protein>
<proteinExistence type="predicted"/>
<evidence type="ECO:0000313" key="1">
    <source>
        <dbReference type="EMBL" id="EAU69401.1"/>
    </source>
</evidence>
<reference evidence="1 2" key="1">
    <citation type="submission" date="2006-04" db="EMBL/GenBank/DDBJ databases">
        <authorList>
            <person name="Nierman W.C."/>
        </authorList>
    </citation>
    <scope>NUCLEOTIDE SEQUENCE [LARGE SCALE GENOMIC DNA]</scope>
    <source>
        <strain evidence="1 2">DW4/3-1</strain>
    </source>
</reference>
<accession>Q09CK1</accession>
<dbReference type="Proteomes" id="UP000032702">
    <property type="component" value="Unassembled WGS sequence"/>
</dbReference>
<sequence>RVPDQLDSLMLYSRLT</sequence>
<dbReference type="AlphaFoldDB" id="Q09CK1"/>